<proteinExistence type="predicted"/>
<name>A0A1C7MW38_9FUNG</name>
<evidence type="ECO:0000313" key="2">
    <source>
        <dbReference type="Proteomes" id="UP000093000"/>
    </source>
</evidence>
<protein>
    <submittedName>
        <fullName evidence="1">Uncharacterized protein</fullName>
    </submittedName>
</protein>
<dbReference type="EMBL" id="LUGH01001498">
    <property type="protein sequence ID" value="OBZ81051.1"/>
    <property type="molecule type" value="Genomic_DNA"/>
</dbReference>
<comment type="caution">
    <text evidence="1">The sequence shown here is derived from an EMBL/GenBank/DDBJ whole genome shotgun (WGS) entry which is preliminary data.</text>
</comment>
<dbReference type="Proteomes" id="UP000093000">
    <property type="component" value="Unassembled WGS sequence"/>
</dbReference>
<reference evidence="1 2" key="1">
    <citation type="submission" date="2016-03" db="EMBL/GenBank/DDBJ databases">
        <title>Choanephora cucurbitarum.</title>
        <authorList>
            <person name="Min B."/>
            <person name="Park H."/>
            <person name="Park J.-H."/>
            <person name="Shin H.-D."/>
            <person name="Choi I.-G."/>
        </authorList>
    </citation>
    <scope>NUCLEOTIDE SEQUENCE [LARGE SCALE GENOMIC DNA]</scope>
    <source>
        <strain evidence="1 2">KUS-F28377</strain>
    </source>
</reference>
<keyword evidence="2" id="KW-1185">Reference proteome</keyword>
<accession>A0A1C7MW38</accession>
<organism evidence="1 2">
    <name type="scientific">Choanephora cucurbitarum</name>
    <dbReference type="NCBI Taxonomy" id="101091"/>
    <lineage>
        <taxon>Eukaryota</taxon>
        <taxon>Fungi</taxon>
        <taxon>Fungi incertae sedis</taxon>
        <taxon>Mucoromycota</taxon>
        <taxon>Mucoromycotina</taxon>
        <taxon>Mucoromycetes</taxon>
        <taxon>Mucorales</taxon>
        <taxon>Mucorineae</taxon>
        <taxon>Choanephoraceae</taxon>
        <taxon>Choanephoroideae</taxon>
        <taxon>Choanephora</taxon>
    </lineage>
</organism>
<evidence type="ECO:0000313" key="1">
    <source>
        <dbReference type="EMBL" id="OBZ81051.1"/>
    </source>
</evidence>
<dbReference type="AlphaFoldDB" id="A0A1C7MW38"/>
<sequence length="70" mass="8369">MIAQENVPGDQQRMVGRWGTDRMISKQTFSFEWLYKPFDKYEGALIHISSIMLVWNEDDARMKMGLNYHR</sequence>
<gene>
    <name evidence="1" type="ORF">A0J61_10900</name>
</gene>
<dbReference type="InParanoid" id="A0A1C7MW38"/>